<comment type="caution">
    <text evidence="3">The sequence shown here is derived from an EMBL/GenBank/DDBJ whole genome shotgun (WGS) entry which is preliminary data.</text>
</comment>
<dbReference type="InterPro" id="IPR036291">
    <property type="entry name" value="NAD(P)-bd_dom_sf"/>
</dbReference>
<dbReference type="Pfam" id="PF00106">
    <property type="entry name" value="adh_short"/>
    <property type="match status" value="1"/>
</dbReference>
<sequence>MILTQFLCEHSDMGYEEERMDHFVKGSVLITGASSGIGRTTAVRLDAHHYRVFAGVRNTTDGESLKAECSPWLTPVVMDITKSDEIARAVQYVQEHLEQKAGLNGLINNAGAGVGGPLEFLSVEDLRKQFEINVFGHIAVTQAFLPLLRQCRGRVINVGSMAGRVALPFSGPYASSKAALAALTDALRRELSWWNIPVVLMEIGSVKTPIWDKAFQEAEKRAETMPAEAHNLYEKPLRAMNDYMKNLVRHATVAEKVAAVIHRALESPKPRTRYFVGLDAYLGLFSRLLPDRALDWLLRKEQERRFVVLN</sequence>
<dbReference type="PANTHER" id="PTHR43313:SF1">
    <property type="entry name" value="3BETA-HYDROXYSTEROID DEHYDROGENASE DHS-16"/>
    <property type="match status" value="1"/>
</dbReference>
<comment type="similarity">
    <text evidence="1">Belongs to the short-chain dehydrogenases/reductases (SDR) family.</text>
</comment>
<organism evidence="3">
    <name type="scientific">Desulfatirhabdium butyrativorans</name>
    <dbReference type="NCBI Taxonomy" id="340467"/>
    <lineage>
        <taxon>Bacteria</taxon>
        <taxon>Pseudomonadati</taxon>
        <taxon>Thermodesulfobacteriota</taxon>
        <taxon>Desulfobacteria</taxon>
        <taxon>Desulfobacterales</taxon>
        <taxon>Desulfatirhabdiaceae</taxon>
        <taxon>Desulfatirhabdium</taxon>
    </lineage>
</organism>
<dbReference type="PRINTS" id="PR00081">
    <property type="entry name" value="GDHRDH"/>
</dbReference>
<reference evidence="3" key="1">
    <citation type="journal article" date="2020" name="mSystems">
        <title>Genome- and Community-Level Interaction Insights into Carbon Utilization and Element Cycling Functions of Hydrothermarchaeota in Hydrothermal Sediment.</title>
        <authorList>
            <person name="Zhou Z."/>
            <person name="Liu Y."/>
            <person name="Xu W."/>
            <person name="Pan J."/>
            <person name="Luo Z.H."/>
            <person name="Li M."/>
        </authorList>
    </citation>
    <scope>NUCLEOTIDE SEQUENCE [LARGE SCALE GENOMIC DNA]</scope>
    <source>
        <strain evidence="3">SpSt-477</strain>
    </source>
</reference>
<dbReference type="GO" id="GO:0016491">
    <property type="term" value="F:oxidoreductase activity"/>
    <property type="evidence" value="ECO:0007669"/>
    <property type="project" value="TreeGrafter"/>
</dbReference>
<dbReference type="PANTHER" id="PTHR43313">
    <property type="entry name" value="SHORT-CHAIN DEHYDROGENASE/REDUCTASE FAMILY 9C"/>
    <property type="match status" value="1"/>
</dbReference>
<proteinExistence type="inferred from homology"/>
<dbReference type="SMART" id="SM00822">
    <property type="entry name" value="PKS_KR"/>
    <property type="match status" value="1"/>
</dbReference>
<dbReference type="InterPro" id="IPR057326">
    <property type="entry name" value="KR_dom"/>
</dbReference>
<accession>A0A7C4MKR7</accession>
<gene>
    <name evidence="3" type="ORF">ENS29_02675</name>
</gene>
<name>A0A7C4MKR7_9BACT</name>
<dbReference type="InterPro" id="IPR002347">
    <property type="entry name" value="SDR_fam"/>
</dbReference>
<dbReference type="EMBL" id="DSUH01000061">
    <property type="protein sequence ID" value="HGU31742.1"/>
    <property type="molecule type" value="Genomic_DNA"/>
</dbReference>
<dbReference type="PRINTS" id="PR00080">
    <property type="entry name" value="SDRFAMILY"/>
</dbReference>
<dbReference type="SUPFAM" id="SSF51735">
    <property type="entry name" value="NAD(P)-binding Rossmann-fold domains"/>
    <property type="match status" value="1"/>
</dbReference>
<dbReference type="InterPro" id="IPR020904">
    <property type="entry name" value="Sc_DH/Rdtase_CS"/>
</dbReference>
<dbReference type="Gene3D" id="3.40.50.720">
    <property type="entry name" value="NAD(P)-binding Rossmann-like Domain"/>
    <property type="match status" value="1"/>
</dbReference>
<evidence type="ECO:0000313" key="3">
    <source>
        <dbReference type="EMBL" id="HGU31742.1"/>
    </source>
</evidence>
<dbReference type="GO" id="GO:0008202">
    <property type="term" value="P:steroid metabolic process"/>
    <property type="evidence" value="ECO:0007669"/>
    <property type="project" value="TreeGrafter"/>
</dbReference>
<dbReference type="PROSITE" id="PS00061">
    <property type="entry name" value="ADH_SHORT"/>
    <property type="match status" value="1"/>
</dbReference>
<evidence type="ECO:0000256" key="1">
    <source>
        <dbReference type="RuleBase" id="RU000363"/>
    </source>
</evidence>
<protein>
    <submittedName>
        <fullName evidence="3">SDR family NAD(P)-dependent oxidoreductase</fullName>
    </submittedName>
</protein>
<dbReference type="AlphaFoldDB" id="A0A7C4MKR7"/>
<evidence type="ECO:0000259" key="2">
    <source>
        <dbReference type="SMART" id="SM00822"/>
    </source>
</evidence>
<feature type="domain" description="Ketoreductase" evidence="2">
    <location>
        <begin position="26"/>
        <end position="201"/>
    </location>
</feature>